<dbReference type="EMBL" id="JAPDRQ010000045">
    <property type="protein sequence ID" value="KAJ9658952.1"/>
    <property type="molecule type" value="Genomic_DNA"/>
</dbReference>
<evidence type="ECO:0000313" key="2">
    <source>
        <dbReference type="Proteomes" id="UP001172386"/>
    </source>
</evidence>
<proteinExistence type="predicted"/>
<reference evidence="1" key="1">
    <citation type="submission" date="2022-10" db="EMBL/GenBank/DDBJ databases">
        <title>Culturing micro-colonial fungi from biological soil crusts in the Mojave desert and describing Neophaeococcomyces mojavensis, and introducing the new genera and species Taxawa tesnikishii.</title>
        <authorList>
            <person name="Kurbessoian T."/>
            <person name="Stajich J.E."/>
        </authorList>
    </citation>
    <scope>NUCLEOTIDE SEQUENCE</scope>
    <source>
        <strain evidence="1">JES_112</strain>
    </source>
</reference>
<accession>A0ACC3ABD6</accession>
<organism evidence="1 2">
    <name type="scientific">Neophaeococcomyces mojaviensis</name>
    <dbReference type="NCBI Taxonomy" id="3383035"/>
    <lineage>
        <taxon>Eukaryota</taxon>
        <taxon>Fungi</taxon>
        <taxon>Dikarya</taxon>
        <taxon>Ascomycota</taxon>
        <taxon>Pezizomycotina</taxon>
        <taxon>Eurotiomycetes</taxon>
        <taxon>Chaetothyriomycetidae</taxon>
        <taxon>Chaetothyriales</taxon>
        <taxon>Chaetothyriales incertae sedis</taxon>
        <taxon>Neophaeococcomyces</taxon>
    </lineage>
</organism>
<keyword evidence="2" id="KW-1185">Reference proteome</keyword>
<protein>
    <submittedName>
        <fullName evidence="1">Uncharacterized protein</fullName>
    </submittedName>
</protein>
<comment type="caution">
    <text evidence="1">The sequence shown here is derived from an EMBL/GenBank/DDBJ whole genome shotgun (WGS) entry which is preliminary data.</text>
</comment>
<gene>
    <name evidence="1" type="ORF">H2198_003381</name>
</gene>
<sequence length="740" mass="81772">MDLFGRTEPVLRSRDLLQRPPPLPELRIRALTGQVHVAEKRDSDSSSSETETSGGSSTTPVVIGVVIPVLIIVIILFVIWRRRKSITRKEKANDKYKSLDFGVDGAALKEKKGRKKQEGDGPEMTIMNPAGTRKERGISLDMGATNPYLLPLEVHQSRESLHSLSRSINTGDDKYRATTFVPDDGSIRSPASLRSGKDDSSIWTASTHRRFDTESKTDLLPRMPQLDSPESPKVSKPQPVMGKPHSGLLAPSAPGMDRNSTLSTASSHVGLNALRTSNNYLGAYISNGQKPAESGKAEQPGLIATVTEIHSSPPAEEPRELPAAVVRNEPPKRQSSVYEANPDGHPVSELEDSHSAYHARHENARSPAHAQQGSTVPQIQTTSYELDDSSKSQFPQRSQSIRHPNGQNQPAERPPVPKVDGQHNQQHAHDDAASDYYEDDAHEEYEDYLGYTYRGSMMGTRPLPPDDPSENPEQRANRIRSFYKEYFDDGSSGAKPGQPRQTKYYDGSEQFDDVYGYYGEAPSQTYSRGPSIHSTNDGRHRAMSHGSHGYYNGPRAFSSMSGRMGPRPGMKMAPKKTLPPPKPLIMLPTPHKLKDDDFLPNAIDFAPPQMFKNQRAGTPDSLRGGMRPYSPSVRAHVPLTSAFDDLAVIPSPHSLRKSGTFTALDFAPPRRFKERSESMSETGSIRSNRSNLSQMHLANIRNGAYRVSRIPKDVAGTKDDMFSALKPKWDMRGDGMVPSR</sequence>
<evidence type="ECO:0000313" key="1">
    <source>
        <dbReference type="EMBL" id="KAJ9658952.1"/>
    </source>
</evidence>
<dbReference type="Proteomes" id="UP001172386">
    <property type="component" value="Unassembled WGS sequence"/>
</dbReference>
<name>A0ACC3ABD6_9EURO</name>